<feature type="transmembrane region" description="Helical" evidence="1">
    <location>
        <begin position="297"/>
        <end position="316"/>
    </location>
</feature>
<proteinExistence type="predicted"/>
<protein>
    <submittedName>
        <fullName evidence="2">Uncharacterized protein</fullName>
    </submittedName>
</protein>
<feature type="non-terminal residue" evidence="2">
    <location>
        <position position="365"/>
    </location>
</feature>
<feature type="transmembrane region" description="Helical" evidence="1">
    <location>
        <begin position="140"/>
        <end position="156"/>
    </location>
</feature>
<keyword evidence="1" id="KW-0472">Membrane</keyword>
<feature type="transmembrane region" description="Helical" evidence="1">
    <location>
        <begin position="214"/>
        <end position="234"/>
    </location>
</feature>
<reference evidence="2" key="1">
    <citation type="submission" date="2015-07" db="EMBL/GenBank/DDBJ databases">
        <title>Adaptation to a free-living lifestyle via gene acquisitions in the diplomonad Trepomonas sp. PC1.</title>
        <authorList>
            <person name="Xu F."/>
            <person name="Jerlstrom-Hultqvist J."/>
            <person name="Kolisko M."/>
            <person name="Simpson A.G.B."/>
            <person name="Roger A.J."/>
            <person name="Svard S.G."/>
            <person name="Andersson J.O."/>
        </authorList>
    </citation>
    <scope>NUCLEOTIDE SEQUENCE</scope>
    <source>
        <strain evidence="2">PC1</strain>
    </source>
</reference>
<evidence type="ECO:0000313" key="2">
    <source>
        <dbReference type="EMBL" id="JAP89111.1"/>
    </source>
</evidence>
<feature type="transmembrane region" description="Helical" evidence="1">
    <location>
        <begin position="51"/>
        <end position="70"/>
    </location>
</feature>
<keyword evidence="1" id="KW-1133">Transmembrane helix</keyword>
<dbReference type="EMBL" id="GDID01007495">
    <property type="protein sequence ID" value="JAP89111.1"/>
    <property type="molecule type" value="Transcribed_RNA"/>
</dbReference>
<organism evidence="2">
    <name type="scientific">Trepomonas sp. PC1</name>
    <dbReference type="NCBI Taxonomy" id="1076344"/>
    <lineage>
        <taxon>Eukaryota</taxon>
        <taxon>Metamonada</taxon>
        <taxon>Diplomonadida</taxon>
        <taxon>Hexamitidae</taxon>
        <taxon>Hexamitinae</taxon>
        <taxon>Trepomonas</taxon>
    </lineage>
</organism>
<accession>A0A146K0B5</accession>
<feature type="transmembrane region" description="Helical" evidence="1">
    <location>
        <begin position="82"/>
        <end position="100"/>
    </location>
</feature>
<sequence length="365" mass="41504">FICLILRLCQFAFVLLILSTAIAQIFPDYVQIAFLSGLQTELANVLQLQKVYILLVSLALALTLQLLKVLCRFTASPLTVELLQQLFLLAACFVAVLLQFSSHQFFLTQAEFLVSISVFGFVQTDFLYLIYKKFTLGQKFVNKTLFLFVIAIITLQEILKLPLRLFCALADLEAVLGVFSPQKSVLNAKFDFASQIMAALTVCTIIYGNDVFTAIAIGLLIFSVFPVELITLCFQQRIFNQEKEKFDFTLQQKIQLEKEKQVIPYLLKEKPLQLKDFRLFDEKKENTNTLILQTKHLAYAALPFGGILFGISTIFQQVNWGKDKYQVQTLLKALQITWIFIILLFKQDALIGGWCAIAVCEIISQ</sequence>
<evidence type="ECO:0000256" key="1">
    <source>
        <dbReference type="SAM" id="Phobius"/>
    </source>
</evidence>
<gene>
    <name evidence="2" type="ORF">TPC1_31394</name>
</gene>
<name>A0A146K0B5_9EUKA</name>
<keyword evidence="1" id="KW-0812">Transmembrane</keyword>
<feature type="transmembrane region" description="Helical" evidence="1">
    <location>
        <begin position="112"/>
        <end position="131"/>
    </location>
</feature>
<dbReference type="AlphaFoldDB" id="A0A146K0B5"/>
<feature type="non-terminal residue" evidence="2">
    <location>
        <position position="1"/>
    </location>
</feature>
<feature type="transmembrane region" description="Helical" evidence="1">
    <location>
        <begin position="336"/>
        <end position="360"/>
    </location>
</feature>